<comment type="caution">
    <text evidence="2">The sequence shown here is derived from an EMBL/GenBank/DDBJ whole genome shotgun (WGS) entry which is preliminary data.</text>
</comment>
<protein>
    <recommendedName>
        <fullName evidence="4">ABC transporter ATP-binding protein</fullName>
    </recommendedName>
</protein>
<sequence length="196" mass="22846">MRRILTLFFFTLLAGSGIAAYFLQDSLDSPWIHWVFSKFSFWIFLLVLILSTLAMIRIFRRAKKAIRSQNEAMEKHLSGILDELVQDSQALGEFLKIDLPQMEERIKRSKDIVPKEIHSAYSANWTKIRTEAESALRDLDTLPLEPDRIEEEKSKKTHAVLEYKDLLNRHTKAKKILERVRSDLSLLKEKLSEKGC</sequence>
<dbReference type="EMBL" id="JBHILJ010000007">
    <property type="protein sequence ID" value="MFB5737545.1"/>
    <property type="molecule type" value="Genomic_DNA"/>
</dbReference>
<name>A0ABV5BQU3_9LEPT</name>
<gene>
    <name evidence="2" type="ORF">ACE5IX_13570</name>
</gene>
<accession>A0ABV5BQU3</accession>
<dbReference type="Proteomes" id="UP001580391">
    <property type="component" value="Unassembled WGS sequence"/>
</dbReference>
<keyword evidence="1" id="KW-1133">Transmembrane helix</keyword>
<organism evidence="2 3">
    <name type="scientific">Leptospira wolffii</name>
    <dbReference type="NCBI Taxonomy" id="409998"/>
    <lineage>
        <taxon>Bacteria</taxon>
        <taxon>Pseudomonadati</taxon>
        <taxon>Spirochaetota</taxon>
        <taxon>Spirochaetia</taxon>
        <taxon>Leptospirales</taxon>
        <taxon>Leptospiraceae</taxon>
        <taxon>Leptospira</taxon>
    </lineage>
</organism>
<evidence type="ECO:0000256" key="1">
    <source>
        <dbReference type="SAM" id="Phobius"/>
    </source>
</evidence>
<proteinExistence type="predicted"/>
<evidence type="ECO:0008006" key="4">
    <source>
        <dbReference type="Google" id="ProtNLM"/>
    </source>
</evidence>
<keyword evidence="1" id="KW-0812">Transmembrane</keyword>
<evidence type="ECO:0000313" key="3">
    <source>
        <dbReference type="Proteomes" id="UP001580391"/>
    </source>
</evidence>
<dbReference type="RefSeq" id="WP_135701630.1">
    <property type="nucleotide sequence ID" value="NZ_JBHILI010000008.1"/>
</dbReference>
<keyword evidence="1" id="KW-0472">Membrane</keyword>
<reference evidence="2 3" key="1">
    <citation type="submission" date="2024-09" db="EMBL/GenBank/DDBJ databases">
        <title>Taxonomic and Genotyping Characterization of Leptospira Strains isolated from Multiple Sources in Colombia highlights the importance of intermediate species.</title>
        <authorList>
            <person name="Torres Higuera L."/>
            <person name="Rojas Tapias D."/>
            <person name="Jimenez Velasquez S."/>
            <person name="Renjifo Ibanez C."/>
        </authorList>
    </citation>
    <scope>NUCLEOTIDE SEQUENCE [LARGE SCALE GENOMIC DNA]</scope>
    <source>
        <strain evidence="2 3">Lep080</strain>
    </source>
</reference>
<feature type="transmembrane region" description="Helical" evidence="1">
    <location>
        <begin position="39"/>
        <end position="59"/>
    </location>
</feature>
<evidence type="ECO:0000313" key="2">
    <source>
        <dbReference type="EMBL" id="MFB5737545.1"/>
    </source>
</evidence>
<keyword evidence="3" id="KW-1185">Reference proteome</keyword>